<dbReference type="PANTHER" id="PTHR30136:SF33">
    <property type="entry name" value="TRANSCRIPTIONAL REGULATORY PROTEIN"/>
    <property type="match status" value="1"/>
</dbReference>
<dbReference type="Gene3D" id="3.30.450.40">
    <property type="match status" value="1"/>
</dbReference>
<feature type="domain" description="HTH iclR-type" evidence="4">
    <location>
        <begin position="20"/>
        <end position="82"/>
    </location>
</feature>
<evidence type="ECO:0000313" key="7">
    <source>
        <dbReference type="Proteomes" id="UP000580654"/>
    </source>
</evidence>
<dbReference type="SUPFAM" id="SSF55781">
    <property type="entry name" value="GAF domain-like"/>
    <property type="match status" value="1"/>
</dbReference>
<dbReference type="SUPFAM" id="SSF46785">
    <property type="entry name" value="Winged helix' DNA-binding domain"/>
    <property type="match status" value="1"/>
</dbReference>
<keyword evidence="2 6" id="KW-0238">DNA-binding</keyword>
<dbReference type="InterPro" id="IPR036388">
    <property type="entry name" value="WH-like_DNA-bd_sf"/>
</dbReference>
<sequence length="270" mass="28822">MRKRATAPPEAEPGEDRQFVAAIARGFDILHVFRAEDPILGNQELAERTALPRATVSRLTHTLTRLGYLEYLPRFGKYRLGLAAVPLGQLALANMGIRRIAAPLMRQLAEETNASVSLGKRDGLSMLYVEHISPRTAVALQLEVGSRVPLGVTAMGRAFYAASPEGERAAIRAALARQEPGAWQRIEAGLEEAVAMQASAGFTVSPGDWNPTVHAAGAAIALPGGEVMALNCGAPAFMLDRERLFREIGPRLAAVARRIEAMAGGPGRAA</sequence>
<dbReference type="Pfam" id="PF09339">
    <property type="entry name" value="HTH_IclR"/>
    <property type="match status" value="1"/>
</dbReference>
<dbReference type="InterPro" id="IPR029016">
    <property type="entry name" value="GAF-like_dom_sf"/>
</dbReference>
<dbReference type="Proteomes" id="UP000580654">
    <property type="component" value="Unassembled WGS sequence"/>
</dbReference>
<comment type="caution">
    <text evidence="6">The sequence shown here is derived from an EMBL/GenBank/DDBJ whole genome shotgun (WGS) entry which is preliminary data.</text>
</comment>
<evidence type="ECO:0000313" key="6">
    <source>
        <dbReference type="EMBL" id="MBB5692585.1"/>
    </source>
</evidence>
<dbReference type="SMART" id="SM00346">
    <property type="entry name" value="HTH_ICLR"/>
    <property type="match status" value="1"/>
</dbReference>
<dbReference type="AlphaFoldDB" id="A0A840XVN3"/>
<dbReference type="GO" id="GO:0045892">
    <property type="term" value="P:negative regulation of DNA-templated transcription"/>
    <property type="evidence" value="ECO:0007669"/>
    <property type="project" value="TreeGrafter"/>
</dbReference>
<dbReference type="PANTHER" id="PTHR30136">
    <property type="entry name" value="HELIX-TURN-HELIX TRANSCRIPTIONAL REGULATOR, ICLR FAMILY"/>
    <property type="match status" value="1"/>
</dbReference>
<reference evidence="6 7" key="1">
    <citation type="submission" date="2020-08" db="EMBL/GenBank/DDBJ databases">
        <title>Genomic Encyclopedia of Type Strains, Phase IV (KMG-IV): sequencing the most valuable type-strain genomes for metagenomic binning, comparative biology and taxonomic classification.</title>
        <authorList>
            <person name="Goeker M."/>
        </authorList>
    </citation>
    <scope>NUCLEOTIDE SEQUENCE [LARGE SCALE GENOMIC DNA]</scope>
    <source>
        <strain evidence="6 7">DSM 25622</strain>
    </source>
</reference>
<dbReference type="InterPro" id="IPR036390">
    <property type="entry name" value="WH_DNA-bd_sf"/>
</dbReference>
<dbReference type="PROSITE" id="PS51077">
    <property type="entry name" value="HTH_ICLR"/>
    <property type="match status" value="1"/>
</dbReference>
<evidence type="ECO:0000259" key="4">
    <source>
        <dbReference type="PROSITE" id="PS51077"/>
    </source>
</evidence>
<accession>A0A840XVN3</accession>
<dbReference type="EMBL" id="JACIJD010000002">
    <property type="protein sequence ID" value="MBB5692585.1"/>
    <property type="molecule type" value="Genomic_DNA"/>
</dbReference>
<evidence type="ECO:0000256" key="1">
    <source>
        <dbReference type="ARBA" id="ARBA00023015"/>
    </source>
</evidence>
<keyword evidence="7" id="KW-1185">Reference proteome</keyword>
<evidence type="ECO:0000256" key="3">
    <source>
        <dbReference type="ARBA" id="ARBA00023163"/>
    </source>
</evidence>
<dbReference type="Pfam" id="PF01614">
    <property type="entry name" value="IclR_C"/>
    <property type="match status" value="1"/>
</dbReference>
<organism evidence="6 7">
    <name type="scientific">Muricoccus pecuniae</name>
    <dbReference type="NCBI Taxonomy" id="693023"/>
    <lineage>
        <taxon>Bacteria</taxon>
        <taxon>Pseudomonadati</taxon>
        <taxon>Pseudomonadota</taxon>
        <taxon>Alphaproteobacteria</taxon>
        <taxon>Acetobacterales</taxon>
        <taxon>Roseomonadaceae</taxon>
        <taxon>Muricoccus</taxon>
    </lineage>
</organism>
<evidence type="ECO:0000256" key="2">
    <source>
        <dbReference type="ARBA" id="ARBA00023125"/>
    </source>
</evidence>
<dbReference type="GO" id="GO:0003700">
    <property type="term" value="F:DNA-binding transcription factor activity"/>
    <property type="evidence" value="ECO:0007669"/>
    <property type="project" value="TreeGrafter"/>
</dbReference>
<protein>
    <submittedName>
        <fullName evidence="6">DNA-binding IclR family transcriptional regulator</fullName>
    </submittedName>
</protein>
<proteinExistence type="predicted"/>
<dbReference type="InterPro" id="IPR014757">
    <property type="entry name" value="Tscrpt_reg_IclR_C"/>
</dbReference>
<name>A0A840XVN3_9PROT</name>
<keyword evidence="1" id="KW-0805">Transcription regulation</keyword>
<dbReference type="Gene3D" id="1.10.10.10">
    <property type="entry name" value="Winged helix-like DNA-binding domain superfamily/Winged helix DNA-binding domain"/>
    <property type="match status" value="1"/>
</dbReference>
<keyword evidence="3" id="KW-0804">Transcription</keyword>
<dbReference type="InterPro" id="IPR050707">
    <property type="entry name" value="HTH_MetabolicPath_Reg"/>
</dbReference>
<dbReference type="PROSITE" id="PS51078">
    <property type="entry name" value="ICLR_ED"/>
    <property type="match status" value="1"/>
</dbReference>
<evidence type="ECO:0000259" key="5">
    <source>
        <dbReference type="PROSITE" id="PS51078"/>
    </source>
</evidence>
<feature type="domain" description="IclR-ED" evidence="5">
    <location>
        <begin position="83"/>
        <end position="265"/>
    </location>
</feature>
<dbReference type="InterPro" id="IPR005471">
    <property type="entry name" value="Tscrpt_reg_IclR_N"/>
</dbReference>
<dbReference type="RefSeq" id="WP_184513698.1">
    <property type="nucleotide sequence ID" value="NZ_JACIJD010000002.1"/>
</dbReference>
<gene>
    <name evidence="6" type="ORF">FHS87_000600</name>
</gene>
<dbReference type="GO" id="GO:0003677">
    <property type="term" value="F:DNA binding"/>
    <property type="evidence" value="ECO:0007669"/>
    <property type="project" value="UniProtKB-KW"/>
</dbReference>